<dbReference type="Gene3D" id="3.20.20.10">
    <property type="entry name" value="Alanine racemase"/>
    <property type="match status" value="1"/>
</dbReference>
<evidence type="ECO:0000256" key="2">
    <source>
        <dbReference type="ARBA" id="ARBA00022898"/>
    </source>
</evidence>
<proteinExistence type="predicted"/>
<comment type="cofactor">
    <cofactor evidence="1">
        <name>pyridoxal 5'-phosphate</name>
        <dbReference type="ChEBI" id="CHEBI:597326"/>
    </cofactor>
</comment>
<evidence type="ECO:0000259" key="4">
    <source>
        <dbReference type="Pfam" id="PF02784"/>
    </source>
</evidence>
<dbReference type="PRINTS" id="PR01182">
    <property type="entry name" value="ORNDCRBXLASE"/>
</dbReference>
<dbReference type="InterPro" id="IPR022644">
    <property type="entry name" value="De-COase2_N"/>
</dbReference>
<organism evidence="5 6">
    <name type="scientific">Streptomyces stramineus</name>
    <dbReference type="NCBI Taxonomy" id="173861"/>
    <lineage>
        <taxon>Bacteria</taxon>
        <taxon>Bacillati</taxon>
        <taxon>Actinomycetota</taxon>
        <taxon>Actinomycetes</taxon>
        <taxon>Kitasatosporales</taxon>
        <taxon>Streptomycetaceae</taxon>
        <taxon>Streptomyces</taxon>
    </lineage>
</organism>
<comment type="caution">
    <text evidence="5">The sequence shown here is derived from an EMBL/GenBank/DDBJ whole genome shotgun (WGS) entry which is preliminary data.</text>
</comment>
<dbReference type="SUPFAM" id="SSF50621">
    <property type="entry name" value="Alanine racemase C-terminal domain-like"/>
    <property type="match status" value="1"/>
</dbReference>
<feature type="region of interest" description="Disordered" evidence="3">
    <location>
        <begin position="379"/>
        <end position="398"/>
    </location>
</feature>
<evidence type="ECO:0000256" key="1">
    <source>
        <dbReference type="ARBA" id="ARBA00001933"/>
    </source>
</evidence>
<dbReference type="Proteomes" id="UP001499895">
    <property type="component" value="Unassembled WGS sequence"/>
</dbReference>
<dbReference type="InterPro" id="IPR022657">
    <property type="entry name" value="De-COase2_CS"/>
</dbReference>
<gene>
    <name evidence="5" type="ORF">GCM10009544_31870</name>
</gene>
<dbReference type="InterPro" id="IPR002433">
    <property type="entry name" value="Orn_de-COase"/>
</dbReference>
<name>A0ABN1A4A8_9ACTN</name>
<feature type="compositionally biased region" description="Basic and acidic residues" evidence="3">
    <location>
        <begin position="383"/>
        <end position="398"/>
    </location>
</feature>
<keyword evidence="6" id="KW-1185">Reference proteome</keyword>
<dbReference type="Pfam" id="PF02784">
    <property type="entry name" value="Orn_Arg_deC_N"/>
    <property type="match status" value="1"/>
</dbReference>
<dbReference type="PROSITE" id="PS00879">
    <property type="entry name" value="ODR_DC_2_2"/>
    <property type="match status" value="1"/>
</dbReference>
<dbReference type="SUPFAM" id="SSF51419">
    <property type="entry name" value="PLP-binding barrel"/>
    <property type="match status" value="1"/>
</dbReference>
<dbReference type="PANTHER" id="PTHR43727:SF2">
    <property type="entry name" value="GROUP IV DECARBOXYLASE"/>
    <property type="match status" value="1"/>
</dbReference>
<dbReference type="RefSeq" id="WP_344090828.1">
    <property type="nucleotide sequence ID" value="NZ_BAAAHB010000031.1"/>
</dbReference>
<dbReference type="PRINTS" id="PR01179">
    <property type="entry name" value="ODADCRBXLASE"/>
</dbReference>
<keyword evidence="2" id="KW-0663">Pyridoxal phosphate</keyword>
<dbReference type="InterPro" id="IPR029066">
    <property type="entry name" value="PLP-binding_barrel"/>
</dbReference>
<dbReference type="EMBL" id="BAAAHB010000031">
    <property type="protein sequence ID" value="GAA0467247.1"/>
    <property type="molecule type" value="Genomic_DNA"/>
</dbReference>
<evidence type="ECO:0000313" key="6">
    <source>
        <dbReference type="Proteomes" id="UP001499895"/>
    </source>
</evidence>
<protein>
    <submittedName>
        <fullName evidence="5">Type III PLP-dependent enzyme</fullName>
    </submittedName>
</protein>
<dbReference type="InterPro" id="IPR009006">
    <property type="entry name" value="Ala_racemase/Decarboxylase_C"/>
</dbReference>
<evidence type="ECO:0000256" key="3">
    <source>
        <dbReference type="SAM" id="MobiDB-lite"/>
    </source>
</evidence>
<reference evidence="5 6" key="1">
    <citation type="journal article" date="2019" name="Int. J. Syst. Evol. Microbiol.">
        <title>The Global Catalogue of Microorganisms (GCM) 10K type strain sequencing project: providing services to taxonomists for standard genome sequencing and annotation.</title>
        <authorList>
            <consortium name="The Broad Institute Genomics Platform"/>
            <consortium name="The Broad Institute Genome Sequencing Center for Infectious Disease"/>
            <person name="Wu L."/>
            <person name="Ma J."/>
        </authorList>
    </citation>
    <scope>NUCLEOTIDE SEQUENCE [LARGE SCALE GENOMIC DNA]</scope>
    <source>
        <strain evidence="5 6">JCM 10649</strain>
    </source>
</reference>
<dbReference type="PANTHER" id="PTHR43727">
    <property type="entry name" value="DIAMINOPIMELATE DECARBOXYLASE"/>
    <property type="match status" value="1"/>
</dbReference>
<dbReference type="Gene3D" id="2.40.37.10">
    <property type="entry name" value="Lyase, Ornithine Decarboxylase, Chain A, domain 1"/>
    <property type="match status" value="1"/>
</dbReference>
<evidence type="ECO:0000313" key="5">
    <source>
        <dbReference type="EMBL" id="GAA0467247.1"/>
    </source>
</evidence>
<dbReference type="InterPro" id="IPR000183">
    <property type="entry name" value="Orn/DAP/Arg_de-COase"/>
</dbReference>
<accession>A0ABN1A4A8</accession>
<sequence length="398" mass="42639">MKAPSPWLTRFATDRRRPTPFTAFDIGEALAAYERLVAAFEGRARVQYAVKARPDQALLTTLVRRGSALDVASPGEIQQALDARCPPEDIACSNVFADARELAFARDNGVMVFTADSTAMVERLAAVCPGASVFVRVAHEHTAGAAQPLTGRFGCSENEAVQLALLAARSGLRLAGLSWHVGSQQHDPAQWERAIARAARITRRIRCHGMTVEHLNLGGGLPGTYRTSVPPAEAYARIILTAVDRHFPHPHQPHLVLEPGRAVVADAGITITSVKAVVDRPCGTYVVLDAGLYNAGLLDNLGGIEYRVTFPGHPEGVATRPVTLCGPTCDSLDTFTADNVYHAPLALAPGDRGVIWSTGAYCSTSTLVGFNGYPPVPQHLHAPRSDVADRLPEQPKKS</sequence>
<feature type="domain" description="Orn/DAP/Arg decarboxylase 2 N-terminal" evidence="4">
    <location>
        <begin position="33"/>
        <end position="265"/>
    </location>
</feature>